<sequence length="426" mass="49635">MTPETKSAYNTAEEWMNRLIIYNTFKKEKIPFYSYDEEFTDVKPIGRKSSGKIYKATLRSLRKTVTIKSINLTVDDAMNEVKKHRILENHDNILKFYGITRQGDYMLVFEYANNGTLRQYLRENYQRMNWNVKLSLARQIAGVIGFLHANEIVYEKLDSGNIFVHNGKIKLSGFEIRRQSINASRQNSNSQYLESPGVIYRKTSLDRNSLGILLWEISNGTPPKVITSENREHVIGTPRAYVKICEDCCQPNKNQWPSIEQVIRELDEIVLSEMESGFFNLTSSLGRTKNVNMENGIAAESDSFTSEMDLFMKNLFTFFSELFVKQHLDMMPICIKKFIKDHNKNPTKILYNLVSQRRPYYTSMVGFFYKHSIGTIADNKIALEFYSQATNGVIDERDHSSDVWQRMKKGLFDFSRKQQKRDPLEH</sequence>
<evidence type="ECO:0000259" key="5">
    <source>
        <dbReference type="PROSITE" id="PS50011"/>
    </source>
</evidence>
<accession>A0A9N9CXB6</accession>
<dbReference type="InterPro" id="IPR000719">
    <property type="entry name" value="Prot_kinase_dom"/>
</dbReference>
<name>A0A9N9CXB6_9GLOM</name>
<dbReference type="GO" id="GO:0005524">
    <property type="term" value="F:ATP binding"/>
    <property type="evidence" value="ECO:0007669"/>
    <property type="project" value="UniProtKB-KW"/>
</dbReference>
<keyword evidence="1" id="KW-0808">Transferase</keyword>
<dbReference type="InterPro" id="IPR051681">
    <property type="entry name" value="Ser/Thr_Kinases-Pseudokinases"/>
</dbReference>
<dbReference type="Proteomes" id="UP000789342">
    <property type="component" value="Unassembled WGS sequence"/>
</dbReference>
<organism evidence="6 7">
    <name type="scientific">Acaulospora morrowiae</name>
    <dbReference type="NCBI Taxonomy" id="94023"/>
    <lineage>
        <taxon>Eukaryota</taxon>
        <taxon>Fungi</taxon>
        <taxon>Fungi incertae sedis</taxon>
        <taxon>Mucoromycota</taxon>
        <taxon>Glomeromycotina</taxon>
        <taxon>Glomeromycetes</taxon>
        <taxon>Diversisporales</taxon>
        <taxon>Acaulosporaceae</taxon>
        <taxon>Acaulospora</taxon>
    </lineage>
</organism>
<dbReference type="PROSITE" id="PS50011">
    <property type="entry name" value="PROTEIN_KINASE_DOM"/>
    <property type="match status" value="1"/>
</dbReference>
<keyword evidence="2" id="KW-0547">Nucleotide-binding</keyword>
<evidence type="ECO:0000256" key="1">
    <source>
        <dbReference type="ARBA" id="ARBA00022679"/>
    </source>
</evidence>
<dbReference type="SUPFAM" id="SSF56112">
    <property type="entry name" value="Protein kinase-like (PK-like)"/>
    <property type="match status" value="1"/>
</dbReference>
<keyword evidence="4" id="KW-0067">ATP-binding</keyword>
<keyword evidence="7" id="KW-1185">Reference proteome</keyword>
<comment type="caution">
    <text evidence="6">The sequence shown here is derived from an EMBL/GenBank/DDBJ whole genome shotgun (WGS) entry which is preliminary data.</text>
</comment>
<dbReference type="EMBL" id="CAJVPV010007085">
    <property type="protein sequence ID" value="CAG8614520.1"/>
    <property type="molecule type" value="Genomic_DNA"/>
</dbReference>
<evidence type="ECO:0000313" key="7">
    <source>
        <dbReference type="Proteomes" id="UP000789342"/>
    </source>
</evidence>
<protein>
    <submittedName>
        <fullName evidence="6">18395_t:CDS:1</fullName>
    </submittedName>
</protein>
<dbReference type="OrthoDB" id="10261027at2759"/>
<dbReference type="PANTHER" id="PTHR44329">
    <property type="entry name" value="SERINE/THREONINE-PROTEIN KINASE TNNI3K-RELATED"/>
    <property type="match status" value="1"/>
</dbReference>
<keyword evidence="3" id="KW-0418">Kinase</keyword>
<dbReference type="GO" id="GO:0004674">
    <property type="term" value="F:protein serine/threonine kinase activity"/>
    <property type="evidence" value="ECO:0007669"/>
    <property type="project" value="TreeGrafter"/>
</dbReference>
<dbReference type="PANTHER" id="PTHR44329:SF288">
    <property type="entry name" value="MITOGEN-ACTIVATED PROTEIN KINASE KINASE KINASE 20"/>
    <property type="match status" value="1"/>
</dbReference>
<evidence type="ECO:0000256" key="4">
    <source>
        <dbReference type="ARBA" id="ARBA00022840"/>
    </source>
</evidence>
<gene>
    <name evidence="6" type="ORF">AMORRO_LOCUS8377</name>
</gene>
<reference evidence="6" key="1">
    <citation type="submission" date="2021-06" db="EMBL/GenBank/DDBJ databases">
        <authorList>
            <person name="Kallberg Y."/>
            <person name="Tangrot J."/>
            <person name="Rosling A."/>
        </authorList>
    </citation>
    <scope>NUCLEOTIDE SEQUENCE</scope>
    <source>
        <strain evidence="6">CL551</strain>
    </source>
</reference>
<dbReference type="Gene3D" id="1.10.510.10">
    <property type="entry name" value="Transferase(Phosphotransferase) domain 1"/>
    <property type="match status" value="1"/>
</dbReference>
<proteinExistence type="predicted"/>
<feature type="domain" description="Protein kinase" evidence="5">
    <location>
        <begin position="39"/>
        <end position="426"/>
    </location>
</feature>
<evidence type="ECO:0000256" key="3">
    <source>
        <dbReference type="ARBA" id="ARBA00022777"/>
    </source>
</evidence>
<dbReference type="Pfam" id="PF00069">
    <property type="entry name" value="Pkinase"/>
    <property type="match status" value="1"/>
</dbReference>
<dbReference type="InterPro" id="IPR011009">
    <property type="entry name" value="Kinase-like_dom_sf"/>
</dbReference>
<evidence type="ECO:0000313" key="6">
    <source>
        <dbReference type="EMBL" id="CAG8614520.1"/>
    </source>
</evidence>
<dbReference type="AlphaFoldDB" id="A0A9N9CXB6"/>
<evidence type="ECO:0000256" key="2">
    <source>
        <dbReference type="ARBA" id="ARBA00022741"/>
    </source>
</evidence>